<sequence length="756" mass="89204">MFVDSLKKRIYHIIVKKNFIRKDENKENNLKNVLSNCSVIESLLRKEFQEYRRSPKNKLYGLIMNIIKKSLFVNYDKFMIKYINKKKKKKMKLNNNCQVNNNNNNNNNNFIYDTNHIISNDITTCDIIEGDNCRSTILNDNNEIINYTNKNEYNQNNIEDEKMNEQNIHGHDPNDVLLNEKDLNVGNEFIKNNMLKNKKKLKIIEGKLKDEKNVQSHLTNNQINENMNHMKEEHNKSSFNNSNKIINSIISNKTLNDFKGIKNIKKDILYSIIYPYKFRLSNLNCIINIFGTSGTGKTTLSYAIAGECGCPFFYIKLPEYIKYISNDNKNNKLRILFEHIKNEYDKAILCIDDIDIIFSSKDDSTDLYLFTYLLNIFHNSNIIVLLLSINKPNDSILYSKIQKFITIPIPTYDDRIEILEQASCEYFLSFDIPYTASITYDEDDDYLAKLIGVFNDICTYSINNKEKIAKILSTSAVSVYTITSLYNSGITFKKNPHYSFFLPSQKYILKIINNNVNIQNNDIKKIDNLKDIPIFERTFTNKHNIQMSKTYILNNFINFINFLPYKLKKESLYNFSKYKEFDGLKYVENPFTQVQVLNHEDNIIVYQAKTKKHYWIHLPFKYNIIKISDDNTTSYILMFIPLYKYYSNYIIQMKITSNNNNQNVTFSSCIKQEKTEHIQNNSFHYDIIKNISKHITYDIINAIDNNINILYMRNVKPGKYNFINTTNALQKKTKNYKKKKFTLPSFKSLPFKFKRT</sequence>
<evidence type="ECO:0000256" key="2">
    <source>
        <dbReference type="ARBA" id="ARBA00022840"/>
    </source>
</evidence>
<dbReference type="Proteomes" id="UP000030656">
    <property type="component" value="Unassembled WGS sequence"/>
</dbReference>
<dbReference type="InterPro" id="IPR003593">
    <property type="entry name" value="AAA+_ATPase"/>
</dbReference>
<dbReference type="EMBL" id="KI928113">
    <property type="protein sequence ID" value="ETW27098.1"/>
    <property type="molecule type" value="Genomic_DNA"/>
</dbReference>
<reference evidence="4 5" key="2">
    <citation type="submission" date="2013-02" db="EMBL/GenBank/DDBJ databases">
        <title>The Genome Sequence of Plasmodium falciparum FCH/4.</title>
        <authorList>
            <consortium name="The Broad Institute Genome Sequencing Platform"/>
            <consortium name="The Broad Institute Genome Sequencing Center for Infectious Disease"/>
            <person name="Neafsey D."/>
            <person name="Cheeseman I."/>
            <person name="Volkman S."/>
            <person name="Adams J."/>
            <person name="Walker B."/>
            <person name="Young S.K."/>
            <person name="Zeng Q."/>
            <person name="Gargeya S."/>
            <person name="Fitzgerald M."/>
            <person name="Haas B."/>
            <person name="Abouelleil A."/>
            <person name="Alvarado L."/>
            <person name="Arachchi H.M."/>
            <person name="Berlin A.M."/>
            <person name="Chapman S.B."/>
            <person name="Dewar J."/>
            <person name="Goldberg J."/>
            <person name="Griggs A."/>
            <person name="Gujja S."/>
            <person name="Hansen M."/>
            <person name="Howarth C."/>
            <person name="Imamovic A."/>
            <person name="Larimer J."/>
            <person name="McCowan C."/>
            <person name="Murphy C."/>
            <person name="Neiman D."/>
            <person name="Pearson M."/>
            <person name="Priest M."/>
            <person name="Roberts A."/>
            <person name="Saif S."/>
            <person name="Shea T."/>
            <person name="Sisk P."/>
            <person name="Sykes S."/>
            <person name="Wortman J."/>
            <person name="Nusbaum C."/>
            <person name="Birren B."/>
        </authorList>
    </citation>
    <scope>NUCLEOTIDE SEQUENCE [LARGE SCALE GENOMIC DNA]</scope>
    <source>
        <strain evidence="4 5">FCH/4</strain>
    </source>
</reference>
<keyword evidence="2" id="KW-0067">ATP-binding</keyword>
<dbReference type="SMART" id="SM00382">
    <property type="entry name" value="AAA"/>
    <property type="match status" value="1"/>
</dbReference>
<dbReference type="GO" id="GO:0005634">
    <property type="term" value="C:nucleus"/>
    <property type="evidence" value="ECO:0007669"/>
    <property type="project" value="TreeGrafter"/>
</dbReference>
<dbReference type="SUPFAM" id="SSF52540">
    <property type="entry name" value="P-loop containing nucleoside triphosphate hydrolases"/>
    <property type="match status" value="1"/>
</dbReference>
<keyword evidence="1" id="KW-0547">Nucleotide-binding</keyword>
<reference evidence="4 5" key="1">
    <citation type="submission" date="2013-02" db="EMBL/GenBank/DDBJ databases">
        <title>The Genome Annotation of Plasmodium falciparum FCH/4.</title>
        <authorList>
            <consortium name="The Broad Institute Genome Sequencing Platform"/>
            <consortium name="The Broad Institute Genome Sequencing Center for Infectious Disease"/>
            <person name="Neafsey D."/>
            <person name="Hoffman S."/>
            <person name="Volkman S."/>
            <person name="Rosenthal P."/>
            <person name="Walker B."/>
            <person name="Young S.K."/>
            <person name="Zeng Q."/>
            <person name="Gargeya S."/>
            <person name="Fitzgerald M."/>
            <person name="Haas B."/>
            <person name="Abouelleil A."/>
            <person name="Allen A.W."/>
            <person name="Alvarado L."/>
            <person name="Arachchi H.M."/>
            <person name="Berlin A.M."/>
            <person name="Chapman S.B."/>
            <person name="Gainer-Dewar J."/>
            <person name="Goldberg J."/>
            <person name="Griggs A."/>
            <person name="Gujja S."/>
            <person name="Hansen M."/>
            <person name="Howarth C."/>
            <person name="Imamovic A."/>
            <person name="Ireland A."/>
            <person name="Larimer J."/>
            <person name="McCowan C."/>
            <person name="Murphy C."/>
            <person name="Pearson M."/>
            <person name="Poon T.W."/>
            <person name="Priest M."/>
            <person name="Roberts A."/>
            <person name="Saif S."/>
            <person name="Shea T."/>
            <person name="Sisk P."/>
            <person name="Sykes S."/>
            <person name="Wortman J."/>
            <person name="Nusbaum C."/>
            <person name="Birren B."/>
        </authorList>
    </citation>
    <scope>NUCLEOTIDE SEQUENCE [LARGE SCALE GENOMIC DNA]</scope>
    <source>
        <strain evidence="4 5">FCH/4</strain>
    </source>
</reference>
<gene>
    <name evidence="4" type="ORF">PFFCH_05504</name>
</gene>
<dbReference type="InterPro" id="IPR050168">
    <property type="entry name" value="AAA_ATPase_domain"/>
</dbReference>
<protein>
    <recommendedName>
        <fullName evidence="3">AAA+ ATPase domain-containing protein</fullName>
    </recommendedName>
</protein>
<dbReference type="FunFam" id="3.40.50.300:FF:002129">
    <property type="entry name" value="ATPase, putative"/>
    <property type="match status" value="1"/>
</dbReference>
<name>A0A024VFM7_PLAFA</name>
<dbReference type="Pfam" id="PF00004">
    <property type="entry name" value="AAA"/>
    <property type="match status" value="1"/>
</dbReference>
<dbReference type="GO" id="GO:0042254">
    <property type="term" value="P:ribosome biogenesis"/>
    <property type="evidence" value="ECO:0007669"/>
    <property type="project" value="TreeGrafter"/>
</dbReference>
<accession>A0A024VFM7</accession>
<evidence type="ECO:0000313" key="4">
    <source>
        <dbReference type="EMBL" id="ETW27098.1"/>
    </source>
</evidence>
<dbReference type="InterPro" id="IPR003959">
    <property type="entry name" value="ATPase_AAA_core"/>
</dbReference>
<evidence type="ECO:0000259" key="3">
    <source>
        <dbReference type="SMART" id="SM00382"/>
    </source>
</evidence>
<dbReference type="GO" id="GO:0016887">
    <property type="term" value="F:ATP hydrolysis activity"/>
    <property type="evidence" value="ECO:0007669"/>
    <property type="project" value="InterPro"/>
</dbReference>
<organism evidence="4 5">
    <name type="scientific">Plasmodium falciparum FCH/4</name>
    <dbReference type="NCBI Taxonomy" id="1036724"/>
    <lineage>
        <taxon>Eukaryota</taxon>
        <taxon>Sar</taxon>
        <taxon>Alveolata</taxon>
        <taxon>Apicomplexa</taxon>
        <taxon>Aconoidasida</taxon>
        <taxon>Haemosporida</taxon>
        <taxon>Plasmodiidae</taxon>
        <taxon>Plasmodium</taxon>
        <taxon>Plasmodium (Laverania)</taxon>
    </lineage>
</organism>
<dbReference type="PANTHER" id="PTHR23077:SF171">
    <property type="entry name" value="NUCLEAR VALOSIN-CONTAINING PROTEIN-LIKE"/>
    <property type="match status" value="1"/>
</dbReference>
<dbReference type="Gene3D" id="3.40.50.300">
    <property type="entry name" value="P-loop containing nucleotide triphosphate hydrolases"/>
    <property type="match status" value="1"/>
</dbReference>
<evidence type="ECO:0000313" key="5">
    <source>
        <dbReference type="Proteomes" id="UP000030656"/>
    </source>
</evidence>
<dbReference type="PANTHER" id="PTHR23077">
    <property type="entry name" value="AAA-FAMILY ATPASE"/>
    <property type="match status" value="1"/>
</dbReference>
<proteinExistence type="predicted"/>
<dbReference type="GO" id="GO:0005524">
    <property type="term" value="F:ATP binding"/>
    <property type="evidence" value="ECO:0007669"/>
    <property type="project" value="UniProtKB-KW"/>
</dbReference>
<dbReference type="AlphaFoldDB" id="A0A024VFM7"/>
<dbReference type="InterPro" id="IPR027417">
    <property type="entry name" value="P-loop_NTPase"/>
</dbReference>
<dbReference type="GO" id="GO:0003723">
    <property type="term" value="F:RNA binding"/>
    <property type="evidence" value="ECO:0007669"/>
    <property type="project" value="TreeGrafter"/>
</dbReference>
<feature type="domain" description="AAA+ ATPase" evidence="3">
    <location>
        <begin position="283"/>
        <end position="423"/>
    </location>
</feature>
<dbReference type="GO" id="GO:1990275">
    <property type="term" value="F:preribosome binding"/>
    <property type="evidence" value="ECO:0007669"/>
    <property type="project" value="TreeGrafter"/>
</dbReference>
<evidence type="ECO:0000256" key="1">
    <source>
        <dbReference type="ARBA" id="ARBA00022741"/>
    </source>
</evidence>